<gene>
    <name evidence="8" type="ORF">GM1_013_01380</name>
</gene>
<name>M3TEY4_GORML</name>
<evidence type="ECO:0000313" key="9">
    <source>
        <dbReference type="Proteomes" id="UP000035009"/>
    </source>
</evidence>
<keyword evidence="9" id="KW-1185">Reference proteome</keyword>
<organism evidence="8 9">
    <name type="scientific">Gordonia malaquae NBRC 108250</name>
    <dbReference type="NCBI Taxonomy" id="1223542"/>
    <lineage>
        <taxon>Bacteria</taxon>
        <taxon>Bacillati</taxon>
        <taxon>Actinomycetota</taxon>
        <taxon>Actinomycetes</taxon>
        <taxon>Mycobacteriales</taxon>
        <taxon>Gordoniaceae</taxon>
        <taxon>Gordonia</taxon>
    </lineage>
</organism>
<dbReference type="InterPro" id="IPR010488">
    <property type="entry name" value="Zeta_toxin_domain"/>
</dbReference>
<proteinExistence type="inferred from homology"/>
<sequence length="195" mass="21203">MNNPRPRLDLVVGCNGAGKSTLIANHLQPILFGSVFVNADEIAKKRWPHAAEEHSYDAARIAERTRDALIAAGRPLIAETVFSHPSKLDLIASAHDAGFVVHVHVVVIPEHLALQRVVTRVESGGHSVPPEKIRSRFQRLWPLVATAISRADAAYVYDNSQSTMATLAEFSQGSAISPPAWPAWTPEPLRALTEG</sequence>
<comment type="similarity">
    <text evidence="1">Belongs to the zeta toxin family.</text>
</comment>
<dbReference type="PANTHER" id="PTHR39206">
    <property type="entry name" value="SLL8004 PROTEIN"/>
    <property type="match status" value="1"/>
</dbReference>
<feature type="domain" description="Zeta toxin" evidence="7">
    <location>
        <begin position="4"/>
        <end position="159"/>
    </location>
</feature>
<dbReference type="AlphaFoldDB" id="M3TEY4"/>
<dbReference type="EC" id="2.7.1.176" evidence="2"/>
<dbReference type="SUPFAM" id="SSF52540">
    <property type="entry name" value="P-loop containing nucleoside triphosphate hydrolases"/>
    <property type="match status" value="1"/>
</dbReference>
<keyword evidence="4" id="KW-0067">ATP-binding</keyword>
<dbReference type="EMBL" id="BAOP01000013">
    <property type="protein sequence ID" value="GAC80001.1"/>
    <property type="molecule type" value="Genomic_DNA"/>
</dbReference>
<evidence type="ECO:0000256" key="1">
    <source>
        <dbReference type="ARBA" id="ARBA00009104"/>
    </source>
</evidence>
<evidence type="ECO:0000256" key="2">
    <source>
        <dbReference type="ARBA" id="ARBA00011963"/>
    </source>
</evidence>
<dbReference type="PANTHER" id="PTHR39206:SF1">
    <property type="entry name" value="SLL8004 PROTEIN"/>
    <property type="match status" value="1"/>
</dbReference>
<evidence type="ECO:0000256" key="5">
    <source>
        <dbReference type="ARBA" id="ARBA00032897"/>
    </source>
</evidence>
<dbReference type="eggNOG" id="COG4185">
    <property type="taxonomic scope" value="Bacteria"/>
</dbReference>
<dbReference type="STRING" id="410332.SAMN04488550_0920"/>
<dbReference type="Pfam" id="PF06414">
    <property type="entry name" value="Zeta_toxin"/>
    <property type="match status" value="1"/>
</dbReference>
<keyword evidence="3" id="KW-0547">Nucleotide-binding</keyword>
<comment type="caution">
    <text evidence="8">The sequence shown here is derived from an EMBL/GenBank/DDBJ whole genome shotgun (WGS) entry which is preliminary data.</text>
</comment>
<dbReference type="InterPro" id="IPR027417">
    <property type="entry name" value="P-loop_NTPase"/>
</dbReference>
<dbReference type="Gene3D" id="3.40.50.300">
    <property type="entry name" value="P-loop containing nucleotide triphosphate hydrolases"/>
    <property type="match status" value="1"/>
</dbReference>
<evidence type="ECO:0000256" key="4">
    <source>
        <dbReference type="ARBA" id="ARBA00022840"/>
    </source>
</evidence>
<dbReference type="GO" id="GO:0016301">
    <property type="term" value="F:kinase activity"/>
    <property type="evidence" value="ECO:0007669"/>
    <property type="project" value="InterPro"/>
</dbReference>
<dbReference type="OrthoDB" id="9791543at2"/>
<protein>
    <recommendedName>
        <fullName evidence="5">UDP-N-acetylglucosamine kinase</fullName>
        <ecNumber evidence="2">2.7.1.176</ecNumber>
    </recommendedName>
    <alternativeName>
        <fullName evidence="5">UDP-N-acetylglucosamine kinase</fullName>
    </alternativeName>
</protein>
<evidence type="ECO:0000256" key="6">
    <source>
        <dbReference type="ARBA" id="ARBA00048178"/>
    </source>
</evidence>
<reference evidence="8 9" key="1">
    <citation type="submission" date="2013-02" db="EMBL/GenBank/DDBJ databases">
        <title>Whole genome shotgun sequence of Gordonia malaquae NBRC 108250.</title>
        <authorList>
            <person name="Yoshida I."/>
            <person name="Hosoyama A."/>
            <person name="Tsuchikane K."/>
            <person name="Ando Y."/>
            <person name="Baba S."/>
            <person name="Ohji S."/>
            <person name="Hamada M."/>
            <person name="Tamura T."/>
            <person name="Yamazoe A."/>
            <person name="Yamazaki S."/>
            <person name="Fujita N."/>
        </authorList>
    </citation>
    <scope>NUCLEOTIDE SEQUENCE [LARGE SCALE GENOMIC DNA]</scope>
    <source>
        <strain evidence="8 9">NBRC 108250</strain>
    </source>
</reference>
<evidence type="ECO:0000313" key="8">
    <source>
        <dbReference type="EMBL" id="GAC80001.1"/>
    </source>
</evidence>
<dbReference type="RefSeq" id="WP_008378709.1">
    <property type="nucleotide sequence ID" value="NZ_BAOP01000013.1"/>
</dbReference>
<dbReference type="Proteomes" id="UP000035009">
    <property type="component" value="Unassembled WGS sequence"/>
</dbReference>
<evidence type="ECO:0000259" key="7">
    <source>
        <dbReference type="Pfam" id="PF06414"/>
    </source>
</evidence>
<dbReference type="GO" id="GO:0005524">
    <property type="term" value="F:ATP binding"/>
    <property type="evidence" value="ECO:0007669"/>
    <property type="project" value="UniProtKB-KW"/>
</dbReference>
<evidence type="ECO:0000256" key="3">
    <source>
        <dbReference type="ARBA" id="ARBA00022741"/>
    </source>
</evidence>
<comment type="catalytic activity">
    <reaction evidence="6">
        <text>UDP-N-acetyl-alpha-D-glucosamine + ATP = UDP-N-acetyl-alpha-D-glucosamine 3'-phosphate + ADP + H(+)</text>
        <dbReference type="Rhea" id="RHEA:32671"/>
        <dbReference type="ChEBI" id="CHEBI:15378"/>
        <dbReference type="ChEBI" id="CHEBI:30616"/>
        <dbReference type="ChEBI" id="CHEBI:57705"/>
        <dbReference type="ChEBI" id="CHEBI:64353"/>
        <dbReference type="ChEBI" id="CHEBI:456216"/>
        <dbReference type="EC" id="2.7.1.176"/>
    </reaction>
</comment>
<accession>M3TEY4</accession>